<dbReference type="Proteomes" id="UP000637002">
    <property type="component" value="Unassembled WGS sequence"/>
</dbReference>
<dbReference type="AlphaFoldDB" id="A0A916X893"/>
<evidence type="ECO:0000259" key="2">
    <source>
        <dbReference type="Pfam" id="PF12172"/>
    </source>
</evidence>
<keyword evidence="3" id="KW-0238">DNA-binding</keyword>
<comment type="caution">
    <text evidence="3">The sequence shown here is derived from an EMBL/GenBank/DDBJ whole genome shotgun (WGS) entry which is preliminary data.</text>
</comment>
<dbReference type="EMBL" id="BMGG01000002">
    <property type="protein sequence ID" value="GGC54133.1"/>
    <property type="molecule type" value="Genomic_DNA"/>
</dbReference>
<evidence type="ECO:0000313" key="4">
    <source>
        <dbReference type="Proteomes" id="UP000637002"/>
    </source>
</evidence>
<dbReference type="GO" id="GO:0003677">
    <property type="term" value="F:DNA binding"/>
    <property type="evidence" value="ECO:0007669"/>
    <property type="project" value="UniProtKB-KW"/>
</dbReference>
<keyword evidence="4" id="KW-1185">Reference proteome</keyword>
<dbReference type="SUPFAM" id="SSF50249">
    <property type="entry name" value="Nucleic acid-binding proteins"/>
    <property type="match status" value="1"/>
</dbReference>
<sequence length="136" mass="15227">MDGREVPVPTPETKHFWDGTARGELLLQRCDSCRAVYFPPRPFCPACASRTVSVFKASGRGQLHSYTISHRDVPGYKAPYAIAVVELEEGPRLMSNIVDCPQTPEALRLDMPLEATFRQISETIWLPQFRPAGARP</sequence>
<dbReference type="Pfam" id="PF01796">
    <property type="entry name" value="OB_ChsH2_C"/>
    <property type="match status" value="1"/>
</dbReference>
<gene>
    <name evidence="3" type="ORF">GCM10010994_11320</name>
</gene>
<feature type="domain" description="ChsH2 C-terminal OB-fold" evidence="1">
    <location>
        <begin position="57"/>
        <end position="118"/>
    </location>
</feature>
<dbReference type="Pfam" id="PF12172">
    <property type="entry name" value="zf-ChsH2"/>
    <property type="match status" value="1"/>
</dbReference>
<organism evidence="3 4">
    <name type="scientific">Chelatococcus reniformis</name>
    <dbReference type="NCBI Taxonomy" id="1494448"/>
    <lineage>
        <taxon>Bacteria</taxon>
        <taxon>Pseudomonadati</taxon>
        <taxon>Pseudomonadota</taxon>
        <taxon>Alphaproteobacteria</taxon>
        <taxon>Hyphomicrobiales</taxon>
        <taxon>Chelatococcaceae</taxon>
        <taxon>Chelatococcus</taxon>
    </lineage>
</organism>
<proteinExistence type="predicted"/>
<dbReference type="RefSeq" id="WP_188608172.1">
    <property type="nucleotide sequence ID" value="NZ_BMGG01000002.1"/>
</dbReference>
<dbReference type="Gene3D" id="6.10.30.10">
    <property type="match status" value="1"/>
</dbReference>
<dbReference type="InterPro" id="IPR012340">
    <property type="entry name" value="NA-bd_OB-fold"/>
</dbReference>
<evidence type="ECO:0000313" key="3">
    <source>
        <dbReference type="EMBL" id="GGC54133.1"/>
    </source>
</evidence>
<feature type="domain" description="ChsH2 rubredoxin-like zinc ribbon" evidence="2">
    <location>
        <begin position="17"/>
        <end position="52"/>
    </location>
</feature>
<reference evidence="3" key="2">
    <citation type="submission" date="2020-09" db="EMBL/GenBank/DDBJ databases">
        <authorList>
            <person name="Sun Q."/>
            <person name="Zhou Y."/>
        </authorList>
    </citation>
    <scope>NUCLEOTIDE SEQUENCE</scope>
    <source>
        <strain evidence="3">CGMCC 1.12919</strain>
    </source>
</reference>
<accession>A0A916X893</accession>
<evidence type="ECO:0000259" key="1">
    <source>
        <dbReference type="Pfam" id="PF01796"/>
    </source>
</evidence>
<reference evidence="3" key="1">
    <citation type="journal article" date="2014" name="Int. J. Syst. Evol. Microbiol.">
        <title>Complete genome sequence of Corynebacterium casei LMG S-19264T (=DSM 44701T), isolated from a smear-ripened cheese.</title>
        <authorList>
            <consortium name="US DOE Joint Genome Institute (JGI-PGF)"/>
            <person name="Walter F."/>
            <person name="Albersmeier A."/>
            <person name="Kalinowski J."/>
            <person name="Ruckert C."/>
        </authorList>
    </citation>
    <scope>NUCLEOTIDE SEQUENCE</scope>
    <source>
        <strain evidence="3">CGMCC 1.12919</strain>
    </source>
</reference>
<dbReference type="PANTHER" id="PTHR34075">
    <property type="entry name" value="BLR3430 PROTEIN"/>
    <property type="match status" value="1"/>
</dbReference>
<name>A0A916X893_9HYPH</name>
<dbReference type="InterPro" id="IPR022002">
    <property type="entry name" value="ChsH2_Znr"/>
</dbReference>
<dbReference type="PANTHER" id="PTHR34075:SF5">
    <property type="entry name" value="BLR3430 PROTEIN"/>
    <property type="match status" value="1"/>
</dbReference>
<dbReference type="InterPro" id="IPR052513">
    <property type="entry name" value="Thioester_dehydratase-like"/>
</dbReference>
<protein>
    <submittedName>
        <fullName evidence="3">DNA-binding protein</fullName>
    </submittedName>
</protein>
<dbReference type="InterPro" id="IPR002878">
    <property type="entry name" value="ChsH2_C"/>
</dbReference>